<feature type="transmembrane region" description="Helical" evidence="13">
    <location>
        <begin position="318"/>
        <end position="345"/>
    </location>
</feature>
<organism evidence="17 18">
    <name type="scientific">Hartmannibacter diazotrophicus</name>
    <dbReference type="NCBI Taxonomy" id="1482074"/>
    <lineage>
        <taxon>Bacteria</taxon>
        <taxon>Pseudomonadati</taxon>
        <taxon>Pseudomonadota</taxon>
        <taxon>Alphaproteobacteria</taxon>
        <taxon>Hyphomicrobiales</taxon>
        <taxon>Pleomorphomonadaceae</taxon>
        <taxon>Hartmannibacter</taxon>
    </lineage>
</organism>
<dbReference type="GO" id="GO:0005886">
    <property type="term" value="C:plasma membrane"/>
    <property type="evidence" value="ECO:0007669"/>
    <property type="project" value="UniProtKB-SubCell"/>
</dbReference>
<feature type="transmembrane region" description="Helical" evidence="13">
    <location>
        <begin position="392"/>
        <end position="415"/>
    </location>
</feature>
<feature type="transmembrane region" description="Helical" evidence="13">
    <location>
        <begin position="39"/>
        <end position="61"/>
    </location>
</feature>
<keyword evidence="3 13" id="KW-0813">Transport</keyword>
<feature type="transmembrane region" description="Helical" evidence="13">
    <location>
        <begin position="81"/>
        <end position="100"/>
    </location>
</feature>
<dbReference type="InterPro" id="IPR023051">
    <property type="entry name" value="Kup"/>
</dbReference>
<sequence>MPDEPKLQADVTDADASTSLPPSPETTASDHPGHKKASVLTLALGSVGVVYGDIGTSPLYALREALAHTAYDGISRADVEGIVSLLLWSLVAIVTIKYVLFLMRADNKGEGGIFSLLALAQGVMKSRTTFVLVVGILGAALFYGDAIITPAISVLSAIEGLRIITPVFDDFVVPLTMIIIVGLFFVQSRGTGAVAALFGPLTAIWFLALAGAGLMHISDDPAILLALNPLNAAEFLLNNGMGGLAVLGSVFLAVTGAEALYADMGHFGRTPIRLAWLGLVFPALALNYMGQGAFVLAHPEGAENPFFLMLPDVARLPMVIMAAIATIIASQAVITGTFSLTRQAVQLGILPRLEIRHTSETEEGQIYLPRVNWMLCGGVLLLVVLFESSSALASAYGIAVTGTMVLTSLLAFVVVHRVWKWSLALSILVIVPFLFIELIFLSANLLKIAEGGYIPVAIAAYLALCMWTWVRGTKIVYEKAHRESLPLTELITSLGRKPRTRVPGVAIFLTSDPEMVPSALMHNLKHNQVLHETNVILQVVTAPSPRVPADRRIELTTLSDDFKLLKLTYGYMEQPNVPLALADCRRMGLKFDIMKTSFFLGRRSFKAQAKTGMPVWQDKIFIGLARSAANATDFYRIPTGRVLELGQQMTI</sequence>
<keyword evidence="11 13" id="KW-0406">Ion transport</keyword>
<keyword evidence="6 13" id="KW-0633">Potassium transport</keyword>
<evidence type="ECO:0000259" key="16">
    <source>
        <dbReference type="Pfam" id="PF22776"/>
    </source>
</evidence>
<feature type="transmembrane region" description="Helical" evidence="13">
    <location>
        <begin position="274"/>
        <end position="298"/>
    </location>
</feature>
<dbReference type="OrthoDB" id="9805577at2"/>
<evidence type="ECO:0000256" key="7">
    <source>
        <dbReference type="ARBA" id="ARBA00022692"/>
    </source>
</evidence>
<dbReference type="GO" id="GO:0015293">
    <property type="term" value="F:symporter activity"/>
    <property type="evidence" value="ECO:0007669"/>
    <property type="project" value="UniProtKB-UniRule"/>
</dbReference>
<evidence type="ECO:0000313" key="17">
    <source>
        <dbReference type="EMBL" id="SON55479.1"/>
    </source>
</evidence>
<feature type="transmembrane region" description="Helical" evidence="13">
    <location>
        <begin position="452"/>
        <end position="470"/>
    </location>
</feature>
<dbReference type="RefSeq" id="WP_099555984.1">
    <property type="nucleotide sequence ID" value="NZ_LT960614.1"/>
</dbReference>
<feature type="transmembrane region" description="Helical" evidence="13">
    <location>
        <begin position="366"/>
        <end position="386"/>
    </location>
</feature>
<dbReference type="KEGG" id="hdi:HDIA_1938"/>
<feature type="domain" description="K+ potassium transporter integral membrane" evidence="15">
    <location>
        <begin position="42"/>
        <end position="492"/>
    </location>
</feature>
<dbReference type="Pfam" id="PF22776">
    <property type="entry name" value="K_trans_C"/>
    <property type="match status" value="1"/>
</dbReference>
<evidence type="ECO:0000256" key="8">
    <source>
        <dbReference type="ARBA" id="ARBA00022847"/>
    </source>
</evidence>
<evidence type="ECO:0000256" key="9">
    <source>
        <dbReference type="ARBA" id="ARBA00022958"/>
    </source>
</evidence>
<dbReference type="PANTHER" id="PTHR30540">
    <property type="entry name" value="OSMOTIC STRESS POTASSIUM TRANSPORTER"/>
    <property type="match status" value="1"/>
</dbReference>
<comment type="catalytic activity">
    <reaction evidence="13">
        <text>K(+)(in) + H(+)(in) = K(+)(out) + H(+)(out)</text>
        <dbReference type="Rhea" id="RHEA:28490"/>
        <dbReference type="ChEBI" id="CHEBI:15378"/>
        <dbReference type="ChEBI" id="CHEBI:29103"/>
    </reaction>
</comment>
<dbReference type="Proteomes" id="UP000223606">
    <property type="component" value="Chromosome 1"/>
</dbReference>
<keyword evidence="12 13" id="KW-0472">Membrane</keyword>
<dbReference type="AlphaFoldDB" id="A0A2C9D5P4"/>
<gene>
    <name evidence="13 17" type="primary">kup</name>
    <name evidence="17" type="ORF">HDIA_1938</name>
</gene>
<feature type="transmembrane region" description="Helical" evidence="13">
    <location>
        <begin position="235"/>
        <end position="262"/>
    </location>
</feature>
<protein>
    <recommendedName>
        <fullName evidence="13">Probable potassium transport system protein Kup</fullName>
    </recommendedName>
</protein>
<evidence type="ECO:0000256" key="2">
    <source>
        <dbReference type="ARBA" id="ARBA00007019"/>
    </source>
</evidence>
<dbReference type="InterPro" id="IPR053951">
    <property type="entry name" value="K_trans_N"/>
</dbReference>
<feature type="region of interest" description="Disordered" evidence="14">
    <location>
        <begin position="1"/>
        <end position="34"/>
    </location>
</feature>
<dbReference type="InterPro" id="IPR053952">
    <property type="entry name" value="K_trans_C"/>
</dbReference>
<keyword evidence="9 13" id="KW-0630">Potassium</keyword>
<keyword evidence="18" id="KW-1185">Reference proteome</keyword>
<evidence type="ECO:0000256" key="13">
    <source>
        <dbReference type="HAMAP-Rule" id="MF_01522"/>
    </source>
</evidence>
<accession>A0A2C9D5P4</accession>
<reference evidence="18" key="1">
    <citation type="submission" date="2017-09" db="EMBL/GenBank/DDBJ databases">
        <title>Genome sequence of Nannocystis excedens DSM 71.</title>
        <authorList>
            <person name="Blom J."/>
        </authorList>
    </citation>
    <scope>NUCLEOTIDE SEQUENCE [LARGE SCALE GENOMIC DNA]</scope>
    <source>
        <strain evidence="18">type strain: E19</strain>
    </source>
</reference>
<comment type="function">
    <text evidence="13">Transport of potassium into the cell. Likely operates as a K(+):H(+) symporter.</text>
</comment>
<comment type="similarity">
    <text evidence="2 13">Belongs to the HAK/KUP transporter (TC 2.A.72) family.</text>
</comment>
<evidence type="ECO:0000256" key="1">
    <source>
        <dbReference type="ARBA" id="ARBA00004141"/>
    </source>
</evidence>
<evidence type="ECO:0000256" key="6">
    <source>
        <dbReference type="ARBA" id="ARBA00022538"/>
    </source>
</evidence>
<evidence type="ECO:0000256" key="10">
    <source>
        <dbReference type="ARBA" id="ARBA00022989"/>
    </source>
</evidence>
<keyword evidence="8 13" id="KW-0769">Symport</keyword>
<name>A0A2C9D5P4_9HYPH</name>
<evidence type="ECO:0000256" key="14">
    <source>
        <dbReference type="SAM" id="MobiDB-lite"/>
    </source>
</evidence>
<keyword evidence="5" id="KW-0997">Cell inner membrane</keyword>
<evidence type="ECO:0000259" key="15">
    <source>
        <dbReference type="Pfam" id="PF02705"/>
    </source>
</evidence>
<evidence type="ECO:0000256" key="11">
    <source>
        <dbReference type="ARBA" id="ARBA00023065"/>
    </source>
</evidence>
<feature type="transmembrane region" description="Helical" evidence="13">
    <location>
        <begin position="193"/>
        <end position="215"/>
    </location>
</feature>
<dbReference type="PANTHER" id="PTHR30540:SF79">
    <property type="entry name" value="LOW AFFINITY POTASSIUM TRANSPORT SYSTEM PROTEIN KUP"/>
    <property type="match status" value="1"/>
</dbReference>
<feature type="domain" description="K+ potassium transporter C-terminal" evidence="16">
    <location>
        <begin position="503"/>
        <end position="651"/>
    </location>
</feature>
<dbReference type="InterPro" id="IPR003855">
    <property type="entry name" value="K+_transporter"/>
</dbReference>
<comment type="subcellular location">
    <subcellularLocation>
        <location evidence="13">Cell membrane</location>
        <topology evidence="13">Multi-pass membrane protein</topology>
    </subcellularLocation>
    <subcellularLocation>
        <location evidence="1">Membrane</location>
        <topology evidence="1">Multi-pass membrane protein</topology>
    </subcellularLocation>
</comment>
<keyword evidence="4 13" id="KW-1003">Cell membrane</keyword>
<evidence type="ECO:0000256" key="12">
    <source>
        <dbReference type="ARBA" id="ARBA00023136"/>
    </source>
</evidence>
<evidence type="ECO:0000256" key="5">
    <source>
        <dbReference type="ARBA" id="ARBA00022519"/>
    </source>
</evidence>
<feature type="transmembrane region" description="Helical" evidence="13">
    <location>
        <begin position="130"/>
        <end position="157"/>
    </location>
</feature>
<dbReference type="HAMAP" id="MF_01522">
    <property type="entry name" value="Kup"/>
    <property type="match status" value="1"/>
</dbReference>
<proteinExistence type="inferred from homology"/>
<dbReference type="Pfam" id="PF02705">
    <property type="entry name" value="K_trans"/>
    <property type="match status" value="1"/>
</dbReference>
<keyword evidence="10 13" id="KW-1133">Transmembrane helix</keyword>
<keyword evidence="7 13" id="KW-0812">Transmembrane</keyword>
<feature type="transmembrane region" description="Helical" evidence="13">
    <location>
        <begin position="422"/>
        <end position="446"/>
    </location>
</feature>
<dbReference type="EMBL" id="LT960614">
    <property type="protein sequence ID" value="SON55479.1"/>
    <property type="molecule type" value="Genomic_DNA"/>
</dbReference>
<dbReference type="GO" id="GO:0015079">
    <property type="term" value="F:potassium ion transmembrane transporter activity"/>
    <property type="evidence" value="ECO:0007669"/>
    <property type="project" value="UniProtKB-UniRule"/>
</dbReference>
<evidence type="ECO:0000256" key="4">
    <source>
        <dbReference type="ARBA" id="ARBA00022475"/>
    </source>
</evidence>
<feature type="compositionally biased region" description="Polar residues" evidence="14">
    <location>
        <begin position="15"/>
        <end position="29"/>
    </location>
</feature>
<evidence type="ECO:0000313" key="18">
    <source>
        <dbReference type="Proteomes" id="UP000223606"/>
    </source>
</evidence>
<feature type="transmembrane region" description="Helical" evidence="13">
    <location>
        <begin position="163"/>
        <end position="186"/>
    </location>
</feature>
<evidence type="ECO:0000256" key="3">
    <source>
        <dbReference type="ARBA" id="ARBA00022448"/>
    </source>
</evidence>